<dbReference type="Proteomes" id="UP001610335">
    <property type="component" value="Unassembled WGS sequence"/>
</dbReference>
<organism evidence="6 7">
    <name type="scientific">Aspergillus cavernicola</name>
    <dbReference type="NCBI Taxonomy" id="176166"/>
    <lineage>
        <taxon>Eukaryota</taxon>
        <taxon>Fungi</taxon>
        <taxon>Dikarya</taxon>
        <taxon>Ascomycota</taxon>
        <taxon>Pezizomycotina</taxon>
        <taxon>Eurotiomycetes</taxon>
        <taxon>Eurotiomycetidae</taxon>
        <taxon>Eurotiales</taxon>
        <taxon>Aspergillaceae</taxon>
        <taxon>Aspergillus</taxon>
        <taxon>Aspergillus subgen. Nidulantes</taxon>
    </lineage>
</organism>
<dbReference type="EMBL" id="JBFXLS010000002">
    <property type="protein sequence ID" value="KAL2834384.1"/>
    <property type="molecule type" value="Genomic_DNA"/>
</dbReference>
<evidence type="ECO:0000256" key="4">
    <source>
        <dbReference type="ARBA" id="ARBA00022833"/>
    </source>
</evidence>
<proteinExistence type="inferred from homology"/>
<evidence type="ECO:0000256" key="2">
    <source>
        <dbReference type="ARBA" id="ARBA00022723"/>
    </source>
</evidence>
<gene>
    <name evidence="6" type="ORF">BDW59DRAFT_156316</name>
</gene>
<dbReference type="CDD" id="cd07730">
    <property type="entry name" value="metallo-hydrolase-like_MBL-fold"/>
    <property type="match status" value="1"/>
</dbReference>
<sequence length="357" mass="39767">MHGIPQFEVPAGAAATVKIIDTTSSLNLVPLGRLLEPPVHNVNHVPFLPVYSYYIESSDGRKVLFDLGTRKDMHNLSPSVYNRLPTTGWELRVEKNVIEILEESGYQGSNFEAIIWSHQHWDHIGDPSTFPDSVKLVVGPGFKDAYLPGYPERADSPILETDYRGREMIEIDFSESHTLTLGRLPAHDYFGDGSFYLLNCPGHAIGHLSALVRTSTNPDTFILLAADAVHDMGEIRPSEYLPLPKEIDLHHYGYPAPCPGHLVEMFQDSRGREPMQPLFIPSTAESLSTARATISKLQEADCQDNILAICGHDNALAEVIDLFPKSANHWKAKGWSGRIHWAFLRFYIPAFLSGGRG</sequence>
<dbReference type="PANTHER" id="PTHR42978:SF5">
    <property type="entry name" value="METALLO-BETA-LACTAMASE DOMAIN-CONTAINING PROTEIN"/>
    <property type="match status" value="1"/>
</dbReference>
<dbReference type="SMART" id="SM00849">
    <property type="entry name" value="Lactamase_B"/>
    <property type="match status" value="1"/>
</dbReference>
<evidence type="ECO:0000256" key="1">
    <source>
        <dbReference type="ARBA" id="ARBA00007749"/>
    </source>
</evidence>
<evidence type="ECO:0000313" key="7">
    <source>
        <dbReference type="Proteomes" id="UP001610335"/>
    </source>
</evidence>
<dbReference type="Pfam" id="PF00753">
    <property type="entry name" value="Lactamase_B"/>
    <property type="match status" value="1"/>
</dbReference>
<evidence type="ECO:0000259" key="5">
    <source>
        <dbReference type="SMART" id="SM00849"/>
    </source>
</evidence>
<dbReference type="InterPro" id="IPR051013">
    <property type="entry name" value="MBL_superfamily_lactonases"/>
</dbReference>
<name>A0ABR4J2W5_9EURO</name>
<dbReference type="PANTHER" id="PTHR42978">
    <property type="entry name" value="QUORUM-QUENCHING LACTONASE YTNP-RELATED-RELATED"/>
    <property type="match status" value="1"/>
</dbReference>
<comment type="similarity">
    <text evidence="1">Belongs to the metallo-beta-lactamase superfamily.</text>
</comment>
<dbReference type="SUPFAM" id="SSF56281">
    <property type="entry name" value="Metallo-hydrolase/oxidoreductase"/>
    <property type="match status" value="1"/>
</dbReference>
<dbReference type="InterPro" id="IPR036866">
    <property type="entry name" value="RibonucZ/Hydroxyglut_hydro"/>
</dbReference>
<keyword evidence="3" id="KW-0378">Hydrolase</keyword>
<keyword evidence="2" id="KW-0479">Metal-binding</keyword>
<accession>A0ABR4J2W5</accession>
<protein>
    <submittedName>
        <fullName evidence="6">Beta-lactamase-like protein</fullName>
    </submittedName>
</protein>
<keyword evidence="4" id="KW-0862">Zinc</keyword>
<comment type="caution">
    <text evidence="6">The sequence shown here is derived from an EMBL/GenBank/DDBJ whole genome shotgun (WGS) entry which is preliminary data.</text>
</comment>
<dbReference type="InterPro" id="IPR001279">
    <property type="entry name" value="Metallo-B-lactamas"/>
</dbReference>
<dbReference type="Gene3D" id="3.60.15.10">
    <property type="entry name" value="Ribonuclease Z/Hydroxyacylglutathione hydrolase-like"/>
    <property type="match status" value="1"/>
</dbReference>
<evidence type="ECO:0000313" key="6">
    <source>
        <dbReference type="EMBL" id="KAL2834384.1"/>
    </source>
</evidence>
<keyword evidence="7" id="KW-1185">Reference proteome</keyword>
<feature type="domain" description="Metallo-beta-lactamase" evidence="5">
    <location>
        <begin position="49"/>
        <end position="261"/>
    </location>
</feature>
<reference evidence="6 7" key="1">
    <citation type="submission" date="2024-07" db="EMBL/GenBank/DDBJ databases">
        <title>Section-level genome sequencing and comparative genomics of Aspergillus sections Usti and Cavernicolus.</title>
        <authorList>
            <consortium name="Lawrence Berkeley National Laboratory"/>
            <person name="Nybo J.L."/>
            <person name="Vesth T.C."/>
            <person name="Theobald S."/>
            <person name="Frisvad J.C."/>
            <person name="Larsen T.O."/>
            <person name="Kjaerboelling I."/>
            <person name="Rothschild-Mancinelli K."/>
            <person name="Lyhne E.K."/>
            <person name="Kogle M.E."/>
            <person name="Barry K."/>
            <person name="Clum A."/>
            <person name="Na H."/>
            <person name="Ledsgaard L."/>
            <person name="Lin J."/>
            <person name="Lipzen A."/>
            <person name="Kuo A."/>
            <person name="Riley R."/>
            <person name="Mondo S."/>
            <person name="LaButti K."/>
            <person name="Haridas S."/>
            <person name="Pangalinan J."/>
            <person name="Salamov A.A."/>
            <person name="Simmons B.A."/>
            <person name="Magnuson J.K."/>
            <person name="Chen J."/>
            <person name="Drula E."/>
            <person name="Henrissat B."/>
            <person name="Wiebenga A."/>
            <person name="Lubbers R.J."/>
            <person name="Gomes A.C."/>
            <person name="Makela M.R."/>
            <person name="Stajich J."/>
            <person name="Grigoriev I.V."/>
            <person name="Mortensen U.H."/>
            <person name="De vries R.P."/>
            <person name="Baker S.E."/>
            <person name="Andersen M.R."/>
        </authorList>
    </citation>
    <scope>NUCLEOTIDE SEQUENCE [LARGE SCALE GENOMIC DNA]</scope>
    <source>
        <strain evidence="6 7">CBS 600.67</strain>
    </source>
</reference>
<evidence type="ECO:0000256" key="3">
    <source>
        <dbReference type="ARBA" id="ARBA00022801"/>
    </source>
</evidence>